<name>A0ABS7XZF9_9FLAO</name>
<dbReference type="InterPro" id="IPR001296">
    <property type="entry name" value="Glyco_trans_1"/>
</dbReference>
<evidence type="ECO:0000259" key="1">
    <source>
        <dbReference type="Pfam" id="PF00534"/>
    </source>
</evidence>
<dbReference type="PANTHER" id="PTHR45947">
    <property type="entry name" value="SULFOQUINOVOSYL TRANSFERASE SQD2"/>
    <property type="match status" value="1"/>
</dbReference>
<accession>A0ABS7XZF9</accession>
<keyword evidence="3" id="KW-1185">Reference proteome</keyword>
<dbReference type="RefSeq" id="WP_224476840.1">
    <property type="nucleotide sequence ID" value="NZ_JAIUJS010000001.1"/>
</dbReference>
<dbReference type="SUPFAM" id="SSF53756">
    <property type="entry name" value="UDP-Glycosyltransferase/glycogen phosphorylase"/>
    <property type="match status" value="1"/>
</dbReference>
<dbReference type="EMBL" id="JAIUJS010000001">
    <property type="protein sequence ID" value="MCA0151873.1"/>
    <property type="molecule type" value="Genomic_DNA"/>
</dbReference>
<dbReference type="InterPro" id="IPR050194">
    <property type="entry name" value="Glycosyltransferase_grp1"/>
</dbReference>
<gene>
    <name evidence="2" type="ORF">LBV24_01505</name>
</gene>
<dbReference type="PANTHER" id="PTHR45947:SF3">
    <property type="entry name" value="SULFOQUINOVOSYL TRANSFERASE SQD2"/>
    <property type="match status" value="1"/>
</dbReference>
<evidence type="ECO:0000313" key="3">
    <source>
        <dbReference type="Proteomes" id="UP001198402"/>
    </source>
</evidence>
<feature type="domain" description="Glycosyl transferase family 1" evidence="1">
    <location>
        <begin position="189"/>
        <end position="363"/>
    </location>
</feature>
<protein>
    <submittedName>
        <fullName evidence="2">Glycosyltransferase family 4 protein</fullName>
    </submittedName>
</protein>
<evidence type="ECO:0000313" key="2">
    <source>
        <dbReference type="EMBL" id="MCA0151873.1"/>
    </source>
</evidence>
<dbReference type="Proteomes" id="UP001198402">
    <property type="component" value="Unassembled WGS sequence"/>
</dbReference>
<dbReference type="Gene3D" id="3.40.50.2000">
    <property type="entry name" value="Glycogen Phosphorylase B"/>
    <property type="match status" value="2"/>
</dbReference>
<proteinExistence type="predicted"/>
<dbReference type="CDD" id="cd03801">
    <property type="entry name" value="GT4_PimA-like"/>
    <property type="match status" value="1"/>
</dbReference>
<reference evidence="3" key="1">
    <citation type="submission" date="2023-07" db="EMBL/GenBank/DDBJ databases">
        <authorList>
            <person name="Yue Y."/>
        </authorList>
    </citation>
    <scope>NUCLEOTIDE SEQUENCE [LARGE SCALE GENOMIC DNA]</scope>
    <source>
        <strain evidence="3">2Y89</strain>
    </source>
</reference>
<dbReference type="Pfam" id="PF00534">
    <property type="entry name" value="Glycos_transf_1"/>
    <property type="match status" value="1"/>
</dbReference>
<organism evidence="2 3">
    <name type="scientific">Winogradskyella vincentii</name>
    <dbReference type="NCBI Taxonomy" id="2877122"/>
    <lineage>
        <taxon>Bacteria</taxon>
        <taxon>Pseudomonadati</taxon>
        <taxon>Bacteroidota</taxon>
        <taxon>Flavobacteriia</taxon>
        <taxon>Flavobacteriales</taxon>
        <taxon>Flavobacteriaceae</taxon>
        <taxon>Winogradskyella</taxon>
    </lineage>
</organism>
<comment type="caution">
    <text evidence="2">The sequence shown here is derived from an EMBL/GenBank/DDBJ whole genome shotgun (WGS) entry which is preliminary data.</text>
</comment>
<sequence>MRFNKYDLAVISPGYSHYNFHFIDELNKLSVRGYNIKVVFIRGIRENTDFYSYHNINDNLVIKSCNFKGLRVNHYSLFQALNLFLILLKTLVQSKSILTSTQAPLHSKFAYIISRLLIKRLAIIVEQWEDYETKSFFMKSYKQFGYYLIKTAHTVFVHGKAQENFVSDFLKRKKRVEILPFLSKSTNTNKNFGKNRNIITILYFGRITEQKGLDILIQAYNLISTNQKTKLLICGGVDENFFWESEESKNFLKYCKELAKTNQSIVFKGHVKPEQKDEFFGQADIFVHPHKLFKNKSDGWGLVVNEALSNGLPIIITNRVGSATTLVKHNKNGYIIEPSDINQLKRKLEVLIENEDLRKNFSNFSLDIFKEYHKPSRQGELIESFILKK</sequence>